<name>A0A5C4ND00_9RHOB</name>
<dbReference type="AlphaFoldDB" id="A0A5C4ND00"/>
<accession>A0A5C4ND00</accession>
<dbReference type="Proteomes" id="UP000305709">
    <property type="component" value="Unassembled WGS sequence"/>
</dbReference>
<evidence type="ECO:0000313" key="3">
    <source>
        <dbReference type="EMBL" id="TNC65795.1"/>
    </source>
</evidence>
<comment type="caution">
    <text evidence="3">The sequence shown here is derived from an EMBL/GenBank/DDBJ whole genome shotgun (WGS) entry which is preliminary data.</text>
</comment>
<dbReference type="GO" id="GO:0003697">
    <property type="term" value="F:single-stranded DNA binding"/>
    <property type="evidence" value="ECO:0007669"/>
    <property type="project" value="InterPro"/>
</dbReference>
<proteinExistence type="predicted"/>
<reference evidence="3 4" key="1">
    <citation type="submission" date="2019-06" db="EMBL/GenBank/DDBJ databases">
        <authorList>
            <person name="Jiang L."/>
        </authorList>
    </citation>
    <scope>NUCLEOTIDE SEQUENCE [LARGE SCALE GENOMIC DNA]</scope>
    <source>
        <strain evidence="3 4">YIM 48858</strain>
    </source>
</reference>
<dbReference type="Pfam" id="PF08401">
    <property type="entry name" value="ArdcN"/>
    <property type="match status" value="1"/>
</dbReference>
<keyword evidence="4" id="KW-1185">Reference proteome</keyword>
<sequence length="339" mass="37470">MARQTKTIQEAQTTWGATRPFDPEREISERIIAAIEAGTPPWRKPWTGGSGCPFPLRATGEAYRGINVLMLWLEASEKGYASPFWMTYRQAQELGGQVRRGERSTLVVKYGVVEKEREDEAGQGVREGEEGRAQRRPYLKAYRVFNAGQVDGLPESFARKPDPARDLGTKADASLETYFARLGATVETTPDPRAYYHPARDVIHMPPVATFHDTEGYYATLGHEGVHWTGHESRLDRLARCRDREAYAFEELVAEVGQCLLLATLGLTPAIDQSAAYIEGWLKALRDDKRVIFRAASEAQKAVDLIRERCGDAVAVEAEAEGKCAGPTGAAEPVEEAAA</sequence>
<evidence type="ECO:0000313" key="4">
    <source>
        <dbReference type="Proteomes" id="UP000305709"/>
    </source>
</evidence>
<feature type="domain" description="N-terminal" evidence="1">
    <location>
        <begin position="25"/>
        <end position="145"/>
    </location>
</feature>
<dbReference type="InterPro" id="IPR017113">
    <property type="entry name" value="Antirestriction_ArdC"/>
</dbReference>
<dbReference type="Pfam" id="PF18818">
    <property type="entry name" value="MPTase-PolyVal"/>
    <property type="match status" value="1"/>
</dbReference>
<dbReference type="EMBL" id="VDFV01000036">
    <property type="protein sequence ID" value="TNC65795.1"/>
    <property type="molecule type" value="Genomic_DNA"/>
</dbReference>
<dbReference type="PIRSF" id="PIRSF037112">
    <property type="entry name" value="Antirestriction_ArdC"/>
    <property type="match status" value="1"/>
</dbReference>
<dbReference type="OrthoDB" id="9792687at2"/>
<protein>
    <submittedName>
        <fullName evidence="3">DUF1738 domain-containing protein</fullName>
    </submittedName>
</protein>
<dbReference type="RefSeq" id="WP_139082944.1">
    <property type="nucleotide sequence ID" value="NZ_VDFV01000036.1"/>
</dbReference>
<evidence type="ECO:0000259" key="1">
    <source>
        <dbReference type="Pfam" id="PF08401"/>
    </source>
</evidence>
<dbReference type="InterPro" id="IPR013610">
    <property type="entry name" value="ArdC_N"/>
</dbReference>
<dbReference type="InterPro" id="IPR041459">
    <property type="entry name" value="MPTase-PolyVal"/>
</dbReference>
<gene>
    <name evidence="3" type="ORF">FHG71_17255</name>
</gene>
<evidence type="ECO:0000259" key="2">
    <source>
        <dbReference type="Pfam" id="PF18818"/>
    </source>
</evidence>
<feature type="domain" description="Polyvalent protein metallopeptidase" evidence="2">
    <location>
        <begin position="174"/>
        <end position="297"/>
    </location>
</feature>
<organism evidence="3 4">
    <name type="scientific">Rubellimicrobium roseum</name>
    <dbReference type="NCBI Taxonomy" id="687525"/>
    <lineage>
        <taxon>Bacteria</taxon>
        <taxon>Pseudomonadati</taxon>
        <taxon>Pseudomonadota</taxon>
        <taxon>Alphaproteobacteria</taxon>
        <taxon>Rhodobacterales</taxon>
        <taxon>Roseobacteraceae</taxon>
        <taxon>Rubellimicrobium</taxon>
    </lineage>
</organism>